<evidence type="ECO:0000313" key="3">
    <source>
        <dbReference type="Proteomes" id="UP000004371"/>
    </source>
</evidence>
<dbReference type="InterPro" id="IPR052751">
    <property type="entry name" value="Plant_MAPKKK"/>
</dbReference>
<evidence type="ECO:0000259" key="1">
    <source>
        <dbReference type="PROSITE" id="PS50011"/>
    </source>
</evidence>
<gene>
    <name evidence="2" type="ORF">VIBR0546_13092</name>
</gene>
<dbReference type="STRING" id="945543.VIBR0546_13092"/>
<dbReference type="GO" id="GO:0007165">
    <property type="term" value="P:signal transduction"/>
    <property type="evidence" value="ECO:0007669"/>
    <property type="project" value="TreeGrafter"/>
</dbReference>
<dbReference type="GO" id="GO:0004672">
    <property type="term" value="F:protein kinase activity"/>
    <property type="evidence" value="ECO:0007669"/>
    <property type="project" value="InterPro"/>
</dbReference>
<organism evidence="2 3">
    <name type="scientific">Vibrio brasiliensis LMG 20546</name>
    <dbReference type="NCBI Taxonomy" id="945543"/>
    <lineage>
        <taxon>Bacteria</taxon>
        <taxon>Pseudomonadati</taxon>
        <taxon>Pseudomonadota</taxon>
        <taxon>Gammaproteobacteria</taxon>
        <taxon>Vibrionales</taxon>
        <taxon>Vibrionaceae</taxon>
        <taxon>Vibrio</taxon>
        <taxon>Vibrio oreintalis group</taxon>
    </lineage>
</organism>
<dbReference type="InterPro" id="IPR000719">
    <property type="entry name" value="Prot_kinase_dom"/>
</dbReference>
<dbReference type="Gene3D" id="1.10.510.10">
    <property type="entry name" value="Transferase(Phosphotransferase) domain 1"/>
    <property type="match status" value="1"/>
</dbReference>
<dbReference type="PROSITE" id="PS50011">
    <property type="entry name" value="PROTEIN_KINASE_DOM"/>
    <property type="match status" value="1"/>
</dbReference>
<dbReference type="PROSITE" id="PS00108">
    <property type="entry name" value="PROTEIN_KINASE_ST"/>
    <property type="match status" value="1"/>
</dbReference>
<dbReference type="InterPro" id="IPR011009">
    <property type="entry name" value="Kinase-like_dom_sf"/>
</dbReference>
<feature type="domain" description="Protein kinase" evidence="1">
    <location>
        <begin position="1"/>
        <end position="246"/>
    </location>
</feature>
<dbReference type="GO" id="GO:0005524">
    <property type="term" value="F:ATP binding"/>
    <property type="evidence" value="ECO:0007669"/>
    <property type="project" value="InterPro"/>
</dbReference>
<dbReference type="RefSeq" id="WP_006877675.1">
    <property type="nucleotide sequence ID" value="NZ_AEVS01000008.1"/>
</dbReference>
<sequence length="246" mass="27328">MTAELSASTQAVPNKVAACFRALGLSRCALLGKNVYQAYSSNFGWVAIKFAFTSQAKIQLQNETRFLSQHVCKHWPAYIDSGCHQHVNWLMTSLVDGISLATASVERRQLLPLLSQLESILHRIHNTGFIHGDIKPANIMLSESSRELSVIDFGSTLAIGQHYQSLSSSVSPRYSGANATFRDGQVSARDDYVALAITLQTVFHHHPFDGQPISQFCRTQTSAQIKQLPSRYQLLLQQQLNLAKKL</sequence>
<dbReference type="EMBL" id="AEVS01000008">
    <property type="protein sequence ID" value="EGA67575.1"/>
    <property type="molecule type" value="Genomic_DNA"/>
</dbReference>
<dbReference type="PANTHER" id="PTHR48011">
    <property type="entry name" value="CCR4-NOT TRANSCRIPTIONAL COMPLEX SUBUNIT CAF120-RELATED"/>
    <property type="match status" value="1"/>
</dbReference>
<reference evidence="2 3" key="1">
    <citation type="journal article" date="2012" name="Int. J. Syst. Evol. Microbiol.">
        <title>Vibrio caribbeanicus sp. nov., isolated from the marine sponge Scleritoderma cyanea.</title>
        <authorList>
            <person name="Hoffmann M."/>
            <person name="Monday S.R."/>
            <person name="Allard M.W."/>
            <person name="Strain E.A."/>
            <person name="Whittaker P."/>
            <person name="Naum M."/>
            <person name="McCarthy P.J."/>
            <person name="Lopez J.V."/>
            <person name="Fischer M."/>
            <person name="Brown E.W."/>
        </authorList>
    </citation>
    <scope>NUCLEOTIDE SEQUENCE [LARGE SCALE GENOMIC DNA]</scope>
    <source>
        <strain evidence="2 3">LMG 20546</strain>
    </source>
</reference>
<dbReference type="eggNOG" id="COG0515">
    <property type="taxonomic scope" value="Bacteria"/>
</dbReference>
<accession>E8LPB3</accession>
<evidence type="ECO:0000313" key="2">
    <source>
        <dbReference type="EMBL" id="EGA67575.1"/>
    </source>
</evidence>
<dbReference type="OrthoDB" id="9801841at2"/>
<dbReference type="InterPro" id="IPR008271">
    <property type="entry name" value="Ser/Thr_kinase_AS"/>
</dbReference>
<dbReference type="SUPFAM" id="SSF56112">
    <property type="entry name" value="Protein kinase-like (PK-like)"/>
    <property type="match status" value="1"/>
</dbReference>
<protein>
    <recommendedName>
        <fullName evidence="1">Protein kinase domain-containing protein</fullName>
    </recommendedName>
</protein>
<keyword evidence="3" id="KW-1185">Reference proteome</keyword>
<dbReference type="Pfam" id="PF00069">
    <property type="entry name" value="Pkinase"/>
    <property type="match status" value="1"/>
</dbReference>
<proteinExistence type="predicted"/>
<dbReference type="PANTHER" id="PTHR48011:SF4">
    <property type="entry name" value="MITOGEN-ACTIVATED PROTEIN KINASE KINASE KINASE 19"/>
    <property type="match status" value="1"/>
</dbReference>
<name>E8LPB3_9VIBR</name>
<dbReference type="AlphaFoldDB" id="E8LPB3"/>
<dbReference type="Proteomes" id="UP000004371">
    <property type="component" value="Unassembled WGS sequence"/>
</dbReference>
<comment type="caution">
    <text evidence="2">The sequence shown here is derived from an EMBL/GenBank/DDBJ whole genome shotgun (WGS) entry which is preliminary data.</text>
</comment>
<dbReference type="SMART" id="SM00220">
    <property type="entry name" value="S_TKc"/>
    <property type="match status" value="1"/>
</dbReference>